<dbReference type="InterPro" id="IPR020472">
    <property type="entry name" value="WD40_PAC1"/>
</dbReference>
<dbReference type="InterPro" id="IPR027417">
    <property type="entry name" value="P-loop_NTPase"/>
</dbReference>
<name>A0A0C3CCT3_HEBCY</name>
<protein>
    <recommendedName>
        <fullName evidence="4">NACHT domain-containing protein</fullName>
    </recommendedName>
</protein>
<evidence type="ECO:0000256" key="1">
    <source>
        <dbReference type="ARBA" id="ARBA00022574"/>
    </source>
</evidence>
<dbReference type="HOGENOM" id="CLU_000288_6_3_1"/>
<feature type="repeat" description="WD" evidence="3">
    <location>
        <begin position="1062"/>
        <end position="1094"/>
    </location>
</feature>
<dbReference type="InterPro" id="IPR036322">
    <property type="entry name" value="WD40_repeat_dom_sf"/>
</dbReference>
<dbReference type="InterPro" id="IPR007111">
    <property type="entry name" value="NACHT_NTPase"/>
</dbReference>
<feature type="repeat" description="WD" evidence="3">
    <location>
        <begin position="752"/>
        <end position="793"/>
    </location>
</feature>
<dbReference type="CDD" id="cd00200">
    <property type="entry name" value="WD40"/>
    <property type="match status" value="2"/>
</dbReference>
<reference evidence="5 6" key="1">
    <citation type="submission" date="2014-04" db="EMBL/GenBank/DDBJ databases">
        <authorList>
            <consortium name="DOE Joint Genome Institute"/>
            <person name="Kuo A."/>
            <person name="Gay G."/>
            <person name="Dore J."/>
            <person name="Kohler A."/>
            <person name="Nagy L.G."/>
            <person name="Floudas D."/>
            <person name="Copeland A."/>
            <person name="Barry K.W."/>
            <person name="Cichocki N."/>
            <person name="Veneault-Fourrey C."/>
            <person name="LaButti K."/>
            <person name="Lindquist E.A."/>
            <person name="Lipzen A."/>
            <person name="Lundell T."/>
            <person name="Morin E."/>
            <person name="Murat C."/>
            <person name="Sun H."/>
            <person name="Tunlid A."/>
            <person name="Henrissat B."/>
            <person name="Grigoriev I.V."/>
            <person name="Hibbett D.S."/>
            <person name="Martin F."/>
            <person name="Nordberg H.P."/>
            <person name="Cantor M.N."/>
            <person name="Hua S.X."/>
        </authorList>
    </citation>
    <scope>NUCLEOTIDE SEQUENCE [LARGE SCALE GENOMIC DNA]</scope>
    <source>
        <strain evidence="6">h7</strain>
    </source>
</reference>
<dbReference type="Proteomes" id="UP000053424">
    <property type="component" value="Unassembled WGS sequence"/>
</dbReference>
<feature type="non-terminal residue" evidence="5">
    <location>
        <position position="1204"/>
    </location>
</feature>
<feature type="repeat" description="WD" evidence="3">
    <location>
        <begin position="620"/>
        <end position="665"/>
    </location>
</feature>
<dbReference type="SMART" id="SM00320">
    <property type="entry name" value="WD40"/>
    <property type="match status" value="11"/>
</dbReference>
<reference evidence="6" key="2">
    <citation type="submission" date="2015-01" db="EMBL/GenBank/DDBJ databases">
        <title>Evolutionary Origins and Diversification of the Mycorrhizal Mutualists.</title>
        <authorList>
            <consortium name="DOE Joint Genome Institute"/>
            <consortium name="Mycorrhizal Genomics Consortium"/>
            <person name="Kohler A."/>
            <person name="Kuo A."/>
            <person name="Nagy L.G."/>
            <person name="Floudas D."/>
            <person name="Copeland A."/>
            <person name="Barry K.W."/>
            <person name="Cichocki N."/>
            <person name="Veneault-Fourrey C."/>
            <person name="LaButti K."/>
            <person name="Lindquist E.A."/>
            <person name="Lipzen A."/>
            <person name="Lundell T."/>
            <person name="Morin E."/>
            <person name="Murat C."/>
            <person name="Riley R."/>
            <person name="Ohm R."/>
            <person name="Sun H."/>
            <person name="Tunlid A."/>
            <person name="Henrissat B."/>
            <person name="Grigoriev I.V."/>
            <person name="Hibbett D.S."/>
            <person name="Martin F."/>
        </authorList>
    </citation>
    <scope>NUCLEOTIDE SEQUENCE [LARGE SCALE GENOMIC DNA]</scope>
    <source>
        <strain evidence="6">h7</strain>
    </source>
</reference>
<dbReference type="PANTHER" id="PTHR19879">
    <property type="entry name" value="TRANSCRIPTION INITIATION FACTOR TFIID"/>
    <property type="match status" value="1"/>
</dbReference>
<dbReference type="PROSITE" id="PS50082">
    <property type="entry name" value="WD_REPEATS_2"/>
    <property type="match status" value="7"/>
</dbReference>
<dbReference type="SUPFAM" id="SSF52540">
    <property type="entry name" value="P-loop containing nucleoside triphosphate hydrolases"/>
    <property type="match status" value="1"/>
</dbReference>
<dbReference type="PROSITE" id="PS50837">
    <property type="entry name" value="NACHT"/>
    <property type="match status" value="1"/>
</dbReference>
<dbReference type="Pfam" id="PF00400">
    <property type="entry name" value="WD40"/>
    <property type="match status" value="9"/>
</dbReference>
<dbReference type="SUPFAM" id="SSF50978">
    <property type="entry name" value="WD40 repeat-like"/>
    <property type="match status" value="1"/>
</dbReference>
<dbReference type="OrthoDB" id="163438at2759"/>
<evidence type="ECO:0000259" key="4">
    <source>
        <dbReference type="PROSITE" id="PS50837"/>
    </source>
</evidence>
<feature type="repeat" description="WD" evidence="3">
    <location>
        <begin position="977"/>
        <end position="1018"/>
    </location>
</feature>
<dbReference type="InterPro" id="IPR019775">
    <property type="entry name" value="WD40_repeat_CS"/>
</dbReference>
<feature type="domain" description="NACHT" evidence="4">
    <location>
        <begin position="44"/>
        <end position="190"/>
    </location>
</feature>
<dbReference type="SUPFAM" id="SSF50998">
    <property type="entry name" value="Quinoprotein alcohol dehydrogenase-like"/>
    <property type="match status" value="1"/>
</dbReference>
<gene>
    <name evidence="5" type="ORF">M413DRAFT_421887</name>
</gene>
<dbReference type="PROSITE" id="PS50294">
    <property type="entry name" value="WD_REPEATS_REGION"/>
    <property type="match status" value="6"/>
</dbReference>
<evidence type="ECO:0000256" key="3">
    <source>
        <dbReference type="PROSITE-ProRule" id="PRU00221"/>
    </source>
</evidence>
<sequence length="1204" mass="134356">ELNGLAYAHGAGYNTTKQCLAGTRIEILTEIAQWACSADPNIPPVFWLNGAAGTGKSAIAHTLAVWFNQHNALGSFLCFDRNYLAERRHEKVFSTMAYDLASRTPGVKQLLAATIRERNWLKQTPDIIQQWESLLIGPSAQLPTDHPILLIIDALDESGDAQSRNHLLSILGHRARELPLNVRMLITSRPLDDISQALHRSSHIKSKVISDIPKSFIDRDITSYISARLSQIPDFFVDANRLHFLVNSSEGLFQWAFVACEFIQGNGRLSSPEQRFLKLFNSSMTITSLTKLDALYDTILQEICADNDKDDMHAFRSVMGQILASFEPLSLDALIAIRNYFPFGNAISISSVLKHLGSVLSGVTGHSIPVQLLHTSFRDYLTDPSRSKHFYIDTSFHRNDIAFATLQVMKTELHFNICKLETSYLLNSEVQNLSQKIEQFISPSLSYSCRYWASHVHATPFNSKVAGKIREFLNKQFLFWIEVLSLVKSIQIASQSVSLIITWINCTDILAFARDAQKFVRMFGNIIEQSTPHLYLSALSFTPQSSTIYRTFADEVFQIARVSSRPITSWPVCQNILQGHTDIVTAIAFSPDGKHIISGSQDKTLRIWDAETGNAVGLPLEGHDEIVWQVAFSPDGKHIIRWIIAGQSDGAIYIWDAITGQVLCEPLEGHIDSKVWVAAFSPNGKWIAVGYYDGTILIWDKITRNIVGVPLNWHTSPVCCIAFSSDGKHIVSCSGDKIIIWNTESHQVRGAFQGHTNFLNAVAFSPDNKHIISCSDDHTIRIWDAEITEQMTELLQEHIKVIHSVEFSPDGQHILACLKDSIFSIVSNSVCIWDTESGEAVAMPIEDLSDMTFMSFLPDGKHIISYLEDTLWIWDVETGEAIGALEEYTSCDISVAFLPDGRYVIAGVTVNPRTVTVHIWDKSTGEFMIVPLEGWHACVLTIVGCIAFSPNGNYISIGMNDNICTWNTQTGRAVGELCGHTATVLTLAFSSDGTYLISGAEDNTIRIWDMNSDRNVGLPLEGHNCAITSVAFSPDDKYIVSGSYDKTIRIWYAMTGETISVLEGHTNRVNSVAFSPDGKHIISGSDDKTICIWNADIIESAVSIEFITPKIQFSSNPHHALCGVHYLFENAMDTVGDWRDAIQVQQDGWILGPHGRLLLWVPPMYLPGLYRPRTKHFIGIVPMELDLSNFAHGPLWEFCKIRNL</sequence>
<keyword evidence="2" id="KW-0677">Repeat</keyword>
<dbReference type="AlphaFoldDB" id="A0A0C3CCT3"/>
<dbReference type="PANTHER" id="PTHR19879:SF9">
    <property type="entry name" value="TRANSCRIPTION INITIATION FACTOR TFIID SUBUNIT 5"/>
    <property type="match status" value="1"/>
</dbReference>
<accession>A0A0C3CCT3</accession>
<dbReference type="Gene3D" id="3.40.50.300">
    <property type="entry name" value="P-loop containing nucleotide triphosphate hydrolases"/>
    <property type="match status" value="1"/>
</dbReference>
<feature type="repeat" description="WD" evidence="3">
    <location>
        <begin position="577"/>
        <end position="618"/>
    </location>
</feature>
<dbReference type="PROSITE" id="PS00678">
    <property type="entry name" value="WD_REPEATS_1"/>
    <property type="match status" value="2"/>
</dbReference>
<dbReference type="Gene3D" id="2.130.10.10">
    <property type="entry name" value="YVTN repeat-like/Quinoprotein amine dehydrogenase"/>
    <property type="match status" value="4"/>
</dbReference>
<dbReference type="Pfam" id="PF24883">
    <property type="entry name" value="NPHP3_N"/>
    <property type="match status" value="1"/>
</dbReference>
<feature type="repeat" description="WD" evidence="3">
    <location>
        <begin position="1020"/>
        <end position="1061"/>
    </location>
</feature>
<evidence type="ECO:0000256" key="2">
    <source>
        <dbReference type="ARBA" id="ARBA00022737"/>
    </source>
</evidence>
<dbReference type="InterPro" id="IPR011047">
    <property type="entry name" value="Quinoprotein_ADH-like_sf"/>
</dbReference>
<evidence type="ECO:0000313" key="6">
    <source>
        <dbReference type="Proteomes" id="UP000053424"/>
    </source>
</evidence>
<keyword evidence="1 3" id="KW-0853">WD repeat</keyword>
<dbReference type="EMBL" id="KN831770">
    <property type="protein sequence ID" value="KIM46585.1"/>
    <property type="molecule type" value="Genomic_DNA"/>
</dbReference>
<dbReference type="InterPro" id="IPR056884">
    <property type="entry name" value="NPHP3-like_N"/>
</dbReference>
<dbReference type="InterPro" id="IPR015943">
    <property type="entry name" value="WD40/YVTN_repeat-like_dom_sf"/>
</dbReference>
<feature type="repeat" description="WD" evidence="3">
    <location>
        <begin position="679"/>
        <end position="700"/>
    </location>
</feature>
<keyword evidence="6" id="KW-1185">Reference proteome</keyword>
<dbReference type="STRING" id="686832.A0A0C3CCT3"/>
<dbReference type="InterPro" id="IPR001680">
    <property type="entry name" value="WD40_rpt"/>
</dbReference>
<organism evidence="5 6">
    <name type="scientific">Hebeloma cylindrosporum</name>
    <dbReference type="NCBI Taxonomy" id="76867"/>
    <lineage>
        <taxon>Eukaryota</taxon>
        <taxon>Fungi</taxon>
        <taxon>Dikarya</taxon>
        <taxon>Basidiomycota</taxon>
        <taxon>Agaricomycotina</taxon>
        <taxon>Agaricomycetes</taxon>
        <taxon>Agaricomycetidae</taxon>
        <taxon>Agaricales</taxon>
        <taxon>Agaricineae</taxon>
        <taxon>Hymenogastraceae</taxon>
        <taxon>Hebeloma</taxon>
    </lineage>
</organism>
<evidence type="ECO:0000313" key="5">
    <source>
        <dbReference type="EMBL" id="KIM46585.1"/>
    </source>
</evidence>
<proteinExistence type="predicted"/>
<dbReference type="PRINTS" id="PR00320">
    <property type="entry name" value="GPROTEINBRPT"/>
</dbReference>